<dbReference type="InterPro" id="IPR049817">
    <property type="entry name" value="Encap_f2b"/>
</dbReference>
<feature type="region of interest" description="Disordered" evidence="1">
    <location>
        <begin position="1"/>
        <end position="33"/>
    </location>
</feature>
<evidence type="ECO:0000256" key="1">
    <source>
        <dbReference type="SAM" id="MobiDB-lite"/>
    </source>
</evidence>
<evidence type="ECO:0000313" key="4">
    <source>
        <dbReference type="Proteomes" id="UP000610966"/>
    </source>
</evidence>
<comment type="caution">
    <text evidence="3">The sequence shown here is derived from an EMBL/GenBank/DDBJ whole genome shotgun (WGS) entry which is preliminary data.</text>
</comment>
<dbReference type="EMBL" id="BOOG01000033">
    <property type="protein sequence ID" value="GIH71324.1"/>
    <property type="molecule type" value="Genomic_DNA"/>
</dbReference>
<organism evidence="3 4">
    <name type="scientific">Sphaerimonospora thailandensis</name>
    <dbReference type="NCBI Taxonomy" id="795644"/>
    <lineage>
        <taxon>Bacteria</taxon>
        <taxon>Bacillati</taxon>
        <taxon>Actinomycetota</taxon>
        <taxon>Actinomycetes</taxon>
        <taxon>Streptosporangiales</taxon>
        <taxon>Streptosporangiaceae</taxon>
        <taxon>Sphaerimonospora</taxon>
    </lineage>
</organism>
<sequence>MRSSEADDFPPGRTEPGRTEPGRTEAGFMEDGRTSLDTAAARKLATTAKSPPRTQEITARHLIRVLPWVEATGGVYRLNRRRTYGRPLPSRLGHGRSGPRVNRYGEAAIELAAGHAGEVALPGTFVDYELEPREYELSVAQTVLRVHTRVADLYNEPMNQTEQQLRLTIEALRERQEHELVNNREFGLLHNADPRQRIRTRTGTGPPTPDDLDELLCRRRKSRCFLAHPRAIAAFARECNSRGVYPDSVRAGTATVIAWRGVPILPCDKIPVSDRGLSSILVMRLGEDDQGVIGLHRTGLPDEYQPGVSVRLAGVDDRAIASYLVTAYYSAAVLVPDALGVLDGVDVI</sequence>
<proteinExistence type="predicted"/>
<protein>
    <recommendedName>
        <fullName evidence="2">Type 2A encapsulin shell protein SrpI-like domain-containing protein</fullName>
    </recommendedName>
</protein>
<evidence type="ECO:0000313" key="3">
    <source>
        <dbReference type="EMBL" id="GIH71324.1"/>
    </source>
</evidence>
<dbReference type="InterPro" id="IPR045641">
    <property type="entry name" value="SrpI-like"/>
</dbReference>
<reference evidence="3" key="1">
    <citation type="submission" date="2021-01" db="EMBL/GenBank/DDBJ databases">
        <title>Whole genome shotgun sequence of Sphaerimonospora thailandensis NBRC 107569.</title>
        <authorList>
            <person name="Komaki H."/>
            <person name="Tamura T."/>
        </authorList>
    </citation>
    <scope>NUCLEOTIDE SEQUENCE</scope>
    <source>
        <strain evidence="3">NBRC 107569</strain>
    </source>
</reference>
<accession>A0A8J3RAY0</accession>
<dbReference type="NCBIfam" id="NF041163">
    <property type="entry name" value="encap_f2b"/>
    <property type="match status" value="1"/>
</dbReference>
<name>A0A8J3RAY0_9ACTN</name>
<gene>
    <name evidence="3" type="ORF">Mth01_35770</name>
</gene>
<dbReference type="Pfam" id="PF19307">
    <property type="entry name" value="SrpI-like"/>
    <property type="match status" value="1"/>
</dbReference>
<feature type="domain" description="Type 2A encapsulin shell protein SrpI-like" evidence="2">
    <location>
        <begin position="100"/>
        <end position="347"/>
    </location>
</feature>
<evidence type="ECO:0000259" key="2">
    <source>
        <dbReference type="Pfam" id="PF19307"/>
    </source>
</evidence>
<dbReference type="Proteomes" id="UP000610966">
    <property type="component" value="Unassembled WGS sequence"/>
</dbReference>
<dbReference type="AlphaFoldDB" id="A0A8J3RAY0"/>
<keyword evidence="4" id="KW-1185">Reference proteome</keyword>